<proteinExistence type="predicted"/>
<name>A0ABW0Z1Q0_9ACTN</name>
<evidence type="ECO:0000313" key="1">
    <source>
        <dbReference type="EMBL" id="MFC5720565.1"/>
    </source>
</evidence>
<keyword evidence="2" id="KW-1185">Reference proteome</keyword>
<evidence type="ECO:0000313" key="2">
    <source>
        <dbReference type="Proteomes" id="UP001596083"/>
    </source>
</evidence>
<protein>
    <submittedName>
        <fullName evidence="1">Uncharacterized protein</fullName>
    </submittedName>
</protein>
<comment type="caution">
    <text evidence="1">The sequence shown here is derived from an EMBL/GenBank/DDBJ whole genome shotgun (WGS) entry which is preliminary data.</text>
</comment>
<accession>A0ABW0Z1Q0</accession>
<dbReference type="Proteomes" id="UP001596083">
    <property type="component" value="Unassembled WGS sequence"/>
</dbReference>
<reference evidence="2" key="1">
    <citation type="journal article" date="2019" name="Int. J. Syst. Evol. Microbiol.">
        <title>The Global Catalogue of Microorganisms (GCM) 10K type strain sequencing project: providing services to taxonomists for standard genome sequencing and annotation.</title>
        <authorList>
            <consortium name="The Broad Institute Genomics Platform"/>
            <consortium name="The Broad Institute Genome Sequencing Center for Infectious Disease"/>
            <person name="Wu L."/>
            <person name="Ma J."/>
        </authorList>
    </citation>
    <scope>NUCLEOTIDE SEQUENCE [LARGE SCALE GENOMIC DNA]</scope>
    <source>
        <strain evidence="2">CGMCC 4.7304</strain>
    </source>
</reference>
<dbReference type="EMBL" id="JBHSPB010000005">
    <property type="protein sequence ID" value="MFC5720565.1"/>
    <property type="molecule type" value="Genomic_DNA"/>
</dbReference>
<gene>
    <name evidence="1" type="ORF">ACFP1Z_10370</name>
</gene>
<sequence>MSLRPPRLLEQKVFRPMNYVRWGGGAKRSSRVDLERLCAGG</sequence>
<dbReference type="RefSeq" id="WP_390315716.1">
    <property type="nucleotide sequence ID" value="NZ_JBHSPB010000005.1"/>
</dbReference>
<organism evidence="1 2">
    <name type="scientific">Streptomyces gamaensis</name>
    <dbReference type="NCBI Taxonomy" id="1763542"/>
    <lineage>
        <taxon>Bacteria</taxon>
        <taxon>Bacillati</taxon>
        <taxon>Actinomycetota</taxon>
        <taxon>Actinomycetes</taxon>
        <taxon>Kitasatosporales</taxon>
        <taxon>Streptomycetaceae</taxon>
        <taxon>Streptomyces</taxon>
    </lineage>
</organism>